<evidence type="ECO:0000313" key="2">
    <source>
        <dbReference type="Proteomes" id="UP000186104"/>
    </source>
</evidence>
<dbReference type="KEGG" id="dtm:BJL86_0261"/>
<accession>A0A173LK23</accession>
<proteinExistence type="predicted"/>
<dbReference type="STRING" id="499555.BJL86_0261"/>
<dbReference type="OrthoDB" id="5181611at2"/>
<dbReference type="RefSeq" id="WP_156515189.1">
    <property type="nucleotide sequence ID" value="NZ_CP015961.1"/>
</dbReference>
<name>A0A173LK23_9ACTN</name>
<gene>
    <name evidence="1" type="ORF">BJL86_0261</name>
</gene>
<evidence type="ECO:0008006" key="3">
    <source>
        <dbReference type="Google" id="ProtNLM"/>
    </source>
</evidence>
<organism evidence="1 2">
    <name type="scientific">Dietzia timorensis</name>
    <dbReference type="NCBI Taxonomy" id="499555"/>
    <lineage>
        <taxon>Bacteria</taxon>
        <taxon>Bacillati</taxon>
        <taxon>Actinomycetota</taxon>
        <taxon>Actinomycetes</taxon>
        <taxon>Mycobacteriales</taxon>
        <taxon>Dietziaceae</taxon>
        <taxon>Dietzia</taxon>
    </lineage>
</organism>
<protein>
    <recommendedName>
        <fullName evidence="3">AbiEi antitoxin C-terminal domain-containing protein</fullName>
    </recommendedName>
</protein>
<reference evidence="1 2" key="1">
    <citation type="submission" date="2016-06" db="EMBL/GenBank/DDBJ databases">
        <title>Complete genome sequence of a saline-alkali tolerant type strain Dietzia timorensis ID05-A0528T.</title>
        <authorList>
            <person name="Wu X."/>
        </authorList>
    </citation>
    <scope>NUCLEOTIDE SEQUENCE [LARGE SCALE GENOMIC DNA]</scope>
    <source>
        <strain evidence="1 2">ID05-A0528</strain>
    </source>
</reference>
<keyword evidence="2" id="KW-1185">Reference proteome</keyword>
<sequence>MGNEYPRGPVLGTELRRHFSRSTVDKYYRQIWPGMHLRRDVRPTFAVRTRALAVQYPGAVLVGWSAALLWRHPWIPAGVVPHAASAMARRSLPGRRHTRLVPADSRIREEGGMRIADPVATAAELCRTESFVESIIALDGLERAQPGTCTELVGCAEEFPRARFIRRVVEVVDAASPSRDASWLRAQLLQAGICGFRPGEVVKLSPPGGKQVEWSPLLLHRALRAAIVEGTAPRVPGWRIISVPPGYARCEAAAVVARVDEVLCSEARPPLRAAAAVGAMAGKDPRIAPATGSRAATLESSFWLD</sequence>
<dbReference type="EMBL" id="CP015961">
    <property type="protein sequence ID" value="ANI91072.1"/>
    <property type="molecule type" value="Genomic_DNA"/>
</dbReference>
<dbReference type="AlphaFoldDB" id="A0A173LK23"/>
<evidence type="ECO:0000313" key="1">
    <source>
        <dbReference type="EMBL" id="ANI91072.1"/>
    </source>
</evidence>
<dbReference type="Proteomes" id="UP000186104">
    <property type="component" value="Chromosome"/>
</dbReference>